<reference evidence="3" key="1">
    <citation type="submission" date="2016-06" db="EMBL/GenBank/DDBJ databases">
        <title>Parallel loss of symbiosis genes in relatives of nitrogen-fixing non-legume Parasponia.</title>
        <authorList>
            <person name="Van Velzen R."/>
            <person name="Holmer R."/>
            <person name="Bu F."/>
            <person name="Rutten L."/>
            <person name="Van Zeijl A."/>
            <person name="Liu W."/>
            <person name="Santuari L."/>
            <person name="Cao Q."/>
            <person name="Sharma T."/>
            <person name="Shen D."/>
            <person name="Roswanjaya Y."/>
            <person name="Wardhani T."/>
            <person name="Kalhor M.S."/>
            <person name="Jansen J."/>
            <person name="Van den Hoogen J."/>
            <person name="Gungor B."/>
            <person name="Hartog M."/>
            <person name="Hontelez J."/>
            <person name="Verver J."/>
            <person name="Yang W.-C."/>
            <person name="Schijlen E."/>
            <person name="Repin R."/>
            <person name="Schilthuizen M."/>
            <person name="Schranz E."/>
            <person name="Heidstra R."/>
            <person name="Miyata K."/>
            <person name="Fedorova E."/>
            <person name="Kohlen W."/>
            <person name="Bisseling T."/>
            <person name="Smit S."/>
            <person name="Geurts R."/>
        </authorList>
    </citation>
    <scope>NUCLEOTIDE SEQUENCE [LARGE SCALE GENOMIC DNA]</scope>
    <source>
        <strain evidence="3">cv. RG33-2</strain>
    </source>
</reference>
<name>A0A2P5EH75_TREOI</name>
<dbReference type="InParanoid" id="A0A2P5EH75"/>
<feature type="compositionally biased region" description="Basic and acidic residues" evidence="1">
    <location>
        <begin position="123"/>
        <end position="134"/>
    </location>
</feature>
<comment type="caution">
    <text evidence="2">The sequence shown here is derived from an EMBL/GenBank/DDBJ whole genome shotgun (WGS) entry which is preliminary data.</text>
</comment>
<keyword evidence="3" id="KW-1185">Reference proteome</keyword>
<gene>
    <name evidence="2" type="ORF">TorRG33x02_192950</name>
</gene>
<sequence length="143" mass="16162">MHIENNRNIRATIVVKMKYPYASILALLSLLLFASSIESRKDPAGEYWRNVMKDEPMPEAIQGLISSSSSPSRDSDEKTNCHESKHSHDHVFTENFEPTPNVSAYPDDTSAQTTKDNQVATNKENKPYAEDFEPRPNVSAYND</sequence>
<feature type="region of interest" description="Disordered" evidence="1">
    <location>
        <begin position="58"/>
        <end position="143"/>
    </location>
</feature>
<feature type="compositionally biased region" description="Polar residues" evidence="1">
    <location>
        <begin position="109"/>
        <end position="122"/>
    </location>
</feature>
<dbReference type="AlphaFoldDB" id="A0A2P5EH75"/>
<dbReference type="PANTHER" id="PTHR33731:SF2">
    <property type="entry name" value="ORGAN-SPECIFIC PROTEIN S2-LIKE"/>
    <property type="match status" value="1"/>
</dbReference>
<proteinExistence type="predicted"/>
<dbReference type="Pfam" id="PF10950">
    <property type="entry name" value="Organ_specific"/>
    <property type="match status" value="1"/>
</dbReference>
<dbReference type="InterPro" id="IPR024489">
    <property type="entry name" value="Organ_specific_prot"/>
</dbReference>
<protein>
    <submittedName>
        <fullName evidence="2">Organ specific protein</fullName>
    </submittedName>
</protein>
<dbReference type="EMBL" id="JXTC01000155">
    <property type="protein sequence ID" value="PON84897.1"/>
    <property type="molecule type" value="Genomic_DNA"/>
</dbReference>
<dbReference type="PANTHER" id="PTHR33731">
    <property type="entry name" value="PROTEIN, PUTATIVE-RELATED"/>
    <property type="match status" value="1"/>
</dbReference>
<accession>A0A2P5EH75</accession>
<dbReference type="OrthoDB" id="1734141at2759"/>
<organism evidence="2 3">
    <name type="scientific">Trema orientale</name>
    <name type="common">Charcoal tree</name>
    <name type="synonym">Celtis orientalis</name>
    <dbReference type="NCBI Taxonomy" id="63057"/>
    <lineage>
        <taxon>Eukaryota</taxon>
        <taxon>Viridiplantae</taxon>
        <taxon>Streptophyta</taxon>
        <taxon>Embryophyta</taxon>
        <taxon>Tracheophyta</taxon>
        <taxon>Spermatophyta</taxon>
        <taxon>Magnoliopsida</taxon>
        <taxon>eudicotyledons</taxon>
        <taxon>Gunneridae</taxon>
        <taxon>Pentapetalae</taxon>
        <taxon>rosids</taxon>
        <taxon>fabids</taxon>
        <taxon>Rosales</taxon>
        <taxon>Cannabaceae</taxon>
        <taxon>Trema</taxon>
    </lineage>
</organism>
<evidence type="ECO:0000313" key="2">
    <source>
        <dbReference type="EMBL" id="PON84897.1"/>
    </source>
</evidence>
<evidence type="ECO:0000313" key="3">
    <source>
        <dbReference type="Proteomes" id="UP000237000"/>
    </source>
</evidence>
<feature type="compositionally biased region" description="Basic and acidic residues" evidence="1">
    <location>
        <begin position="73"/>
        <end position="92"/>
    </location>
</feature>
<dbReference type="Proteomes" id="UP000237000">
    <property type="component" value="Unassembled WGS sequence"/>
</dbReference>
<evidence type="ECO:0000256" key="1">
    <source>
        <dbReference type="SAM" id="MobiDB-lite"/>
    </source>
</evidence>